<dbReference type="EMBL" id="BAAAPZ010000004">
    <property type="protein sequence ID" value="GAA2093869.1"/>
    <property type="molecule type" value="Genomic_DNA"/>
</dbReference>
<dbReference type="Gene3D" id="3.30.390.30">
    <property type="match status" value="1"/>
</dbReference>
<evidence type="ECO:0000256" key="1">
    <source>
        <dbReference type="ARBA" id="ARBA00001974"/>
    </source>
</evidence>
<keyword evidence="3" id="KW-0274">FAD</keyword>
<evidence type="ECO:0000256" key="3">
    <source>
        <dbReference type="ARBA" id="ARBA00022827"/>
    </source>
</evidence>
<evidence type="ECO:0000313" key="8">
    <source>
        <dbReference type="Proteomes" id="UP001500984"/>
    </source>
</evidence>
<dbReference type="PANTHER" id="PTHR43557">
    <property type="entry name" value="APOPTOSIS-INDUCING FACTOR 1"/>
    <property type="match status" value="1"/>
</dbReference>
<dbReference type="RefSeq" id="WP_344336302.1">
    <property type="nucleotide sequence ID" value="NZ_BAAAPZ010000004.1"/>
</dbReference>
<dbReference type="Pfam" id="PF14759">
    <property type="entry name" value="Reductase_C"/>
    <property type="match status" value="1"/>
</dbReference>
<dbReference type="InterPro" id="IPR023753">
    <property type="entry name" value="FAD/NAD-binding_dom"/>
</dbReference>
<dbReference type="PANTHER" id="PTHR43557:SF2">
    <property type="entry name" value="RIESKE DOMAIN-CONTAINING PROTEIN-RELATED"/>
    <property type="match status" value="1"/>
</dbReference>
<protein>
    <submittedName>
        <fullName evidence="7">FAD-dependent oxidoreductase</fullName>
    </submittedName>
</protein>
<keyword evidence="8" id="KW-1185">Reference proteome</keyword>
<evidence type="ECO:0000256" key="4">
    <source>
        <dbReference type="ARBA" id="ARBA00023002"/>
    </source>
</evidence>
<evidence type="ECO:0000256" key="2">
    <source>
        <dbReference type="ARBA" id="ARBA00022630"/>
    </source>
</evidence>
<evidence type="ECO:0000259" key="5">
    <source>
        <dbReference type="Pfam" id="PF07992"/>
    </source>
</evidence>
<dbReference type="InterPro" id="IPR036188">
    <property type="entry name" value="FAD/NAD-bd_sf"/>
</dbReference>
<evidence type="ECO:0000313" key="7">
    <source>
        <dbReference type="EMBL" id="GAA2093869.1"/>
    </source>
</evidence>
<accession>A0ABN2WJG1</accession>
<keyword evidence="2" id="KW-0285">Flavoprotein</keyword>
<proteinExistence type="predicted"/>
<feature type="domain" description="FAD/NAD(P)-binding" evidence="5">
    <location>
        <begin position="6"/>
        <end position="302"/>
    </location>
</feature>
<dbReference type="Pfam" id="PF07992">
    <property type="entry name" value="Pyr_redox_2"/>
    <property type="match status" value="1"/>
</dbReference>
<reference evidence="7 8" key="1">
    <citation type="journal article" date="2019" name="Int. J. Syst. Evol. Microbiol.">
        <title>The Global Catalogue of Microorganisms (GCM) 10K type strain sequencing project: providing services to taxonomists for standard genome sequencing and annotation.</title>
        <authorList>
            <consortium name="The Broad Institute Genomics Platform"/>
            <consortium name="The Broad Institute Genome Sequencing Center for Infectious Disease"/>
            <person name="Wu L."/>
            <person name="Ma J."/>
        </authorList>
    </citation>
    <scope>NUCLEOTIDE SEQUENCE [LARGE SCALE GENOMIC DNA]</scope>
    <source>
        <strain evidence="7 8">JCM 15900</strain>
    </source>
</reference>
<sequence length="420" mass="44042">MSAPDSIVVVGGGQAGQQAVASLRRQGYGGRLTLVCAEAHLPYQRPPLSKAYLTGELPERRLTLRTEDWYAKQGIEVVHEEAVGIDREAGVVTLAGGARLPYGHLVLATGAANRRLEVPGAELSTVLDLRTKDDADALAAALATARDAVIVGAGFIGLEVAASARKQGVNVRVLELADRVMERVLSPEASAHFAHAHAEAGIEVRAGTGIARIEGSGGRVTGVVTSAGEHLPADLVLSGIGAVPRTHLAEDAGLEVDRGIVVDGALRTSDPAISAIGDVAVFLDEFGCRARLESVQNANDQARFLAESLLAGPEAAGSAARTSYAALPWFWSDQGVHKLQIAGVRTGCEETVLLSVDGPEEFVAAHFAEGRLRCVETVNRAGEHMAARRALGSGIVPSLEEAREAGFDLSRWVREFVQAA</sequence>
<dbReference type="PRINTS" id="PR00368">
    <property type="entry name" value="FADPNR"/>
</dbReference>
<organism evidence="7 8">
    <name type="scientific">Brevibacterium salitolerans</name>
    <dbReference type="NCBI Taxonomy" id="1403566"/>
    <lineage>
        <taxon>Bacteria</taxon>
        <taxon>Bacillati</taxon>
        <taxon>Actinomycetota</taxon>
        <taxon>Actinomycetes</taxon>
        <taxon>Micrococcales</taxon>
        <taxon>Brevibacteriaceae</taxon>
        <taxon>Brevibacterium</taxon>
    </lineage>
</organism>
<evidence type="ECO:0000259" key="6">
    <source>
        <dbReference type="Pfam" id="PF14759"/>
    </source>
</evidence>
<gene>
    <name evidence="7" type="ORF">GCM10009823_12490</name>
</gene>
<dbReference type="SUPFAM" id="SSF51905">
    <property type="entry name" value="FAD/NAD(P)-binding domain"/>
    <property type="match status" value="2"/>
</dbReference>
<comment type="cofactor">
    <cofactor evidence="1">
        <name>FAD</name>
        <dbReference type="ChEBI" id="CHEBI:57692"/>
    </cofactor>
</comment>
<dbReference type="InterPro" id="IPR050446">
    <property type="entry name" value="FAD-oxidoreductase/Apoptosis"/>
</dbReference>
<dbReference type="SUPFAM" id="SSF55424">
    <property type="entry name" value="FAD/NAD-linked reductases, dimerisation (C-terminal) domain"/>
    <property type="match status" value="1"/>
</dbReference>
<dbReference type="InterPro" id="IPR016156">
    <property type="entry name" value="FAD/NAD-linked_Rdtase_dimer_sf"/>
</dbReference>
<name>A0ABN2WJG1_9MICO</name>
<dbReference type="PRINTS" id="PR00411">
    <property type="entry name" value="PNDRDTASEI"/>
</dbReference>
<dbReference type="Proteomes" id="UP001500984">
    <property type="component" value="Unassembled WGS sequence"/>
</dbReference>
<comment type="caution">
    <text evidence="7">The sequence shown here is derived from an EMBL/GenBank/DDBJ whole genome shotgun (WGS) entry which is preliminary data.</text>
</comment>
<dbReference type="InterPro" id="IPR028202">
    <property type="entry name" value="Reductase_C"/>
</dbReference>
<feature type="domain" description="Reductase C-terminal" evidence="6">
    <location>
        <begin position="329"/>
        <end position="411"/>
    </location>
</feature>
<dbReference type="Gene3D" id="3.50.50.60">
    <property type="entry name" value="FAD/NAD(P)-binding domain"/>
    <property type="match status" value="2"/>
</dbReference>
<keyword evidence="4" id="KW-0560">Oxidoreductase</keyword>